<dbReference type="EMBL" id="JBBKXZ010000001">
    <property type="protein sequence ID" value="MFD3393067.1"/>
    <property type="molecule type" value="Genomic_DNA"/>
</dbReference>
<sequence length="178" mass="21323">MIYQEMYGYLTIEDPQEQKKVWPLLSPQVRDYVNIFLSLMKQAPENIYYQKSKFYRLITEEEFENLRLVYFVMQAKEVVIDLAFEEEFKQAFVAYEKKSAMKSKMNRWRREMKARERVLENTEFKGSRRQMVESDSMLESERMTVPHAAKKSSKISMGWLVALLLGALILLAIYFVWK</sequence>
<keyword evidence="3" id="KW-1185">Reference proteome</keyword>
<feature type="transmembrane region" description="Helical" evidence="1">
    <location>
        <begin position="157"/>
        <end position="177"/>
    </location>
</feature>
<keyword evidence="1" id="KW-0472">Membrane</keyword>
<proteinExistence type="predicted"/>
<protein>
    <submittedName>
        <fullName evidence="2">Uncharacterized protein</fullName>
    </submittedName>
</protein>
<evidence type="ECO:0000256" key="1">
    <source>
        <dbReference type="SAM" id="Phobius"/>
    </source>
</evidence>
<evidence type="ECO:0000313" key="3">
    <source>
        <dbReference type="Proteomes" id="UP001598138"/>
    </source>
</evidence>
<keyword evidence="1" id="KW-0812">Transmembrane</keyword>
<evidence type="ECO:0000313" key="2">
    <source>
        <dbReference type="EMBL" id="MFD3393067.1"/>
    </source>
</evidence>
<keyword evidence="1" id="KW-1133">Transmembrane helix</keyword>
<comment type="caution">
    <text evidence="2">The sequence shown here is derived from an EMBL/GenBank/DDBJ whole genome shotgun (WGS) entry which is preliminary data.</text>
</comment>
<accession>A0ABW6D816</accession>
<reference evidence="2 3" key="1">
    <citation type="submission" date="2024-03" db="EMBL/GenBank/DDBJ databases">
        <title>Aquirufa genome sequencing.</title>
        <authorList>
            <person name="Pitt A."/>
            <person name="Hahn M.W."/>
        </authorList>
    </citation>
    <scope>NUCLEOTIDE SEQUENCE [LARGE SCALE GENOMIC DNA]</scope>
    <source>
        <strain evidence="2 3">OSTEICH-129V</strain>
    </source>
</reference>
<dbReference type="RefSeq" id="WP_377981697.1">
    <property type="nucleotide sequence ID" value="NZ_JBBKXZ010000001.1"/>
</dbReference>
<name>A0ABW6D816_9BACT</name>
<dbReference type="Proteomes" id="UP001598138">
    <property type="component" value="Unassembled WGS sequence"/>
</dbReference>
<gene>
    <name evidence="2" type="ORF">U0R10_00395</name>
</gene>
<organism evidence="2 3">
    <name type="scientific">Aquirufa avitistagni</name>
    <dbReference type="NCBI Taxonomy" id="3104728"/>
    <lineage>
        <taxon>Bacteria</taxon>
        <taxon>Pseudomonadati</taxon>
        <taxon>Bacteroidota</taxon>
        <taxon>Cytophagia</taxon>
        <taxon>Cytophagales</taxon>
        <taxon>Flectobacillaceae</taxon>
        <taxon>Aquirufa</taxon>
    </lineage>
</organism>